<dbReference type="SUPFAM" id="SSF103039">
    <property type="entry name" value="CheC-like"/>
    <property type="match status" value="1"/>
</dbReference>
<dbReference type="AlphaFoldDB" id="A0A3D8INF7"/>
<name>A0A3D8INF7_9HELI</name>
<keyword evidence="3" id="KW-1185">Reference proteome</keyword>
<evidence type="ECO:0000313" key="3">
    <source>
        <dbReference type="Proteomes" id="UP000256379"/>
    </source>
</evidence>
<comment type="caution">
    <text evidence="2">The sequence shown here is derived from an EMBL/GenBank/DDBJ whole genome shotgun (WGS) entry which is preliminary data.</text>
</comment>
<sequence length="167" mass="19038">MANNNMHQSNRDSVLSQQKSILQEEIDLNIILPEVAYSFIDIISNSISQTPMQCNHRLEKGNSAEITMNFNKKTCLATLIFNDEFLKIMCKEFLFDENPDTSTMNDMAKEIANLVIGHTKVLAQAKNIFFTISTPTFLGIQHTDYTKSYLCFQLNQHGYCNIFIAPT</sequence>
<evidence type="ECO:0000256" key="1">
    <source>
        <dbReference type="ARBA" id="ARBA00022500"/>
    </source>
</evidence>
<evidence type="ECO:0000313" key="2">
    <source>
        <dbReference type="EMBL" id="RDU66798.1"/>
    </source>
</evidence>
<dbReference type="Proteomes" id="UP000256379">
    <property type="component" value="Unassembled WGS sequence"/>
</dbReference>
<proteinExistence type="predicted"/>
<dbReference type="RefSeq" id="WP_115542584.1">
    <property type="nucleotide sequence ID" value="NZ_NXLQ01000003.1"/>
</dbReference>
<dbReference type="InterPro" id="IPR028976">
    <property type="entry name" value="CheC-like_sf"/>
</dbReference>
<keyword evidence="1" id="KW-0145">Chemotaxis</keyword>
<protein>
    <submittedName>
        <fullName evidence="2">Chemotaxis protein CheX</fullName>
    </submittedName>
</protein>
<dbReference type="EMBL" id="NXLQ01000003">
    <property type="protein sequence ID" value="RDU66798.1"/>
    <property type="molecule type" value="Genomic_DNA"/>
</dbReference>
<dbReference type="Gene3D" id="3.40.1550.10">
    <property type="entry name" value="CheC-like"/>
    <property type="match status" value="1"/>
</dbReference>
<organism evidence="2 3">
    <name type="scientific">Helicobacter didelphidarum</name>
    <dbReference type="NCBI Taxonomy" id="2040648"/>
    <lineage>
        <taxon>Bacteria</taxon>
        <taxon>Pseudomonadati</taxon>
        <taxon>Campylobacterota</taxon>
        <taxon>Epsilonproteobacteria</taxon>
        <taxon>Campylobacterales</taxon>
        <taxon>Helicobacteraceae</taxon>
        <taxon>Helicobacter</taxon>
    </lineage>
</organism>
<accession>A0A3D8INF7</accession>
<dbReference type="OrthoDB" id="5326632at2"/>
<reference evidence="2 3" key="1">
    <citation type="submission" date="2018-04" db="EMBL/GenBank/DDBJ databases">
        <title>Novel Campyloabacter and Helicobacter Species and Strains.</title>
        <authorList>
            <person name="Mannion A.J."/>
            <person name="Shen Z."/>
            <person name="Fox J.G."/>
        </authorList>
    </citation>
    <scope>NUCLEOTIDE SEQUENCE [LARGE SCALE GENOMIC DNA]</scope>
    <source>
        <strain evidence="2 3">MIT 17-337</strain>
    </source>
</reference>
<gene>
    <name evidence="2" type="ORF">CQA53_03235</name>
</gene>
<dbReference type="GO" id="GO:0006935">
    <property type="term" value="P:chemotaxis"/>
    <property type="evidence" value="ECO:0007669"/>
    <property type="project" value="UniProtKB-KW"/>
</dbReference>